<evidence type="ECO:0000313" key="3">
    <source>
        <dbReference type="EMBL" id="SDM85621.1"/>
    </source>
</evidence>
<dbReference type="OrthoDB" id="9797832at2"/>
<feature type="domain" description="SIS" evidence="2">
    <location>
        <begin position="26"/>
        <end position="169"/>
    </location>
</feature>
<dbReference type="GO" id="GO:0097367">
    <property type="term" value="F:carbohydrate derivative binding"/>
    <property type="evidence" value="ECO:0007669"/>
    <property type="project" value="InterPro"/>
</dbReference>
<sequence>MNELNVIVKEMQGVIKKIREEEIERFYSELQNTTRIFVAGEGRSGFMAKAFAMRLMHLGYNVHVIGETVTPSVAKGNCLIAISGSGSTQSVIHQAERSKLAGSKVVCITANEDSSLAQVADTCFVLPAATKKRGENEAESIQPLSSLFDQCLHVFCDAVCLRSSTQGTVSHEEVLARHSNTE</sequence>
<dbReference type="Gene3D" id="3.40.50.10490">
    <property type="entry name" value="Glucose-6-phosphate isomerase like protein, domain 1"/>
    <property type="match status" value="1"/>
</dbReference>
<keyword evidence="3" id="KW-0413">Isomerase</keyword>
<comment type="similarity">
    <text evidence="1">Belongs to the SIS family. PHI subfamily.</text>
</comment>
<dbReference type="Proteomes" id="UP000199544">
    <property type="component" value="Unassembled WGS sequence"/>
</dbReference>
<dbReference type="RefSeq" id="WP_090234599.1">
    <property type="nucleotide sequence ID" value="NZ_FNHW01000001.1"/>
</dbReference>
<accession>A0A1G9WN47</accession>
<dbReference type="PROSITE" id="PS51464">
    <property type="entry name" value="SIS"/>
    <property type="match status" value="1"/>
</dbReference>
<dbReference type="EMBL" id="FNHW01000001">
    <property type="protein sequence ID" value="SDM85621.1"/>
    <property type="molecule type" value="Genomic_DNA"/>
</dbReference>
<protein>
    <submittedName>
        <fullName evidence="3">3-hexulose-6-phosphate isomerase</fullName>
    </submittedName>
</protein>
<keyword evidence="4" id="KW-1185">Reference proteome</keyword>
<dbReference type="PANTHER" id="PTHR43443">
    <property type="entry name" value="3-HEXULOSE-6-PHOSPHATE ISOMERASE"/>
    <property type="match status" value="1"/>
</dbReference>
<dbReference type="Pfam" id="PF01380">
    <property type="entry name" value="SIS"/>
    <property type="match status" value="1"/>
</dbReference>
<reference evidence="4" key="1">
    <citation type="submission" date="2016-10" db="EMBL/GenBank/DDBJ databases">
        <authorList>
            <person name="Varghese N."/>
            <person name="Submissions S."/>
        </authorList>
    </citation>
    <scope>NUCLEOTIDE SEQUENCE [LARGE SCALE GENOMIC DNA]</scope>
    <source>
        <strain evidence="4">CGMCC 1.6854</strain>
    </source>
</reference>
<dbReference type="GO" id="GO:1901135">
    <property type="term" value="P:carbohydrate derivative metabolic process"/>
    <property type="evidence" value="ECO:0007669"/>
    <property type="project" value="InterPro"/>
</dbReference>
<dbReference type="NCBIfam" id="TIGR03127">
    <property type="entry name" value="RuMP_HxlB"/>
    <property type="match status" value="1"/>
</dbReference>
<organism evidence="3 4">
    <name type="scientific">Fictibacillus solisalsi</name>
    <dbReference type="NCBI Taxonomy" id="459525"/>
    <lineage>
        <taxon>Bacteria</taxon>
        <taxon>Bacillati</taxon>
        <taxon>Bacillota</taxon>
        <taxon>Bacilli</taxon>
        <taxon>Bacillales</taxon>
        <taxon>Fictibacillaceae</taxon>
        <taxon>Fictibacillus</taxon>
    </lineage>
</organism>
<dbReference type="GO" id="GO:0016853">
    <property type="term" value="F:isomerase activity"/>
    <property type="evidence" value="ECO:0007669"/>
    <property type="project" value="UniProtKB-KW"/>
</dbReference>
<evidence type="ECO:0000313" key="4">
    <source>
        <dbReference type="Proteomes" id="UP000199544"/>
    </source>
</evidence>
<evidence type="ECO:0000256" key="1">
    <source>
        <dbReference type="ARBA" id="ARBA00009235"/>
    </source>
</evidence>
<dbReference type="STRING" id="459525.SAMN04488137_2264"/>
<name>A0A1G9WN47_9BACL</name>
<gene>
    <name evidence="3" type="ORF">SAMN04488137_2264</name>
</gene>
<dbReference type="InterPro" id="IPR001347">
    <property type="entry name" value="SIS_dom"/>
</dbReference>
<dbReference type="CDD" id="cd05005">
    <property type="entry name" value="SIS_PHI"/>
    <property type="match status" value="1"/>
</dbReference>
<dbReference type="AlphaFoldDB" id="A0A1G9WN47"/>
<evidence type="ECO:0000259" key="2">
    <source>
        <dbReference type="PROSITE" id="PS51464"/>
    </source>
</evidence>
<dbReference type="InterPro" id="IPR046348">
    <property type="entry name" value="SIS_dom_sf"/>
</dbReference>
<dbReference type="InterPro" id="IPR017552">
    <property type="entry name" value="PHI/rmpB"/>
</dbReference>
<dbReference type="SUPFAM" id="SSF53697">
    <property type="entry name" value="SIS domain"/>
    <property type="match status" value="1"/>
</dbReference>
<proteinExistence type="inferred from homology"/>
<dbReference type="PANTHER" id="PTHR43443:SF1">
    <property type="entry name" value="3-HEXULOSE-6-PHOSPHATE ISOMERASE"/>
    <property type="match status" value="1"/>
</dbReference>